<proteinExistence type="predicted"/>
<keyword evidence="2" id="KW-1185">Reference proteome</keyword>
<dbReference type="EMBL" id="JANCYU010000068">
    <property type="protein sequence ID" value="KAK4528681.1"/>
    <property type="molecule type" value="Genomic_DNA"/>
</dbReference>
<comment type="caution">
    <text evidence="1">The sequence shown here is derived from an EMBL/GenBank/DDBJ whole genome shotgun (WGS) entry which is preliminary data.</text>
</comment>
<evidence type="ECO:0000313" key="1">
    <source>
        <dbReference type="EMBL" id="KAK4528681.1"/>
    </source>
</evidence>
<dbReference type="AlphaFoldDB" id="A0AAV9INJ3"/>
<name>A0AAV9INJ3_9RHOD</name>
<sequence>MKKACFLYVDLSLLDDMPPDERNLDWAVLYFIIRAACRKMALQEPDPVEVYEEFQMRSAVFIEKIRALLGMPPDQYLLVGFDEVGVLHLIHSFFGFDDSSDRLGPFNDFFGNVRKLCKRPHFFPIVVERSEGMSIRDHVGDVSKILLKFIPLFPLDQTSIEEHLEKSTFDNAPVSSFLCHHGFSIKDLSELLIEYSGSVPGLLVRAIGIILEYADSKPRGSLKGEIVESILNDPEIAIECVTVYLPFLEGLGDEQNITLKKLILSHLCFVQFTLKYMVLSLDQMSIRRLS</sequence>
<dbReference type="Proteomes" id="UP001300502">
    <property type="component" value="Unassembled WGS sequence"/>
</dbReference>
<protein>
    <submittedName>
        <fullName evidence="1">Uncharacterized protein</fullName>
    </submittedName>
</protein>
<gene>
    <name evidence="1" type="ORF">GAYE_SCF63G6626</name>
</gene>
<organism evidence="1 2">
    <name type="scientific">Galdieria yellowstonensis</name>
    <dbReference type="NCBI Taxonomy" id="3028027"/>
    <lineage>
        <taxon>Eukaryota</taxon>
        <taxon>Rhodophyta</taxon>
        <taxon>Bangiophyceae</taxon>
        <taxon>Galdieriales</taxon>
        <taxon>Galdieriaceae</taxon>
        <taxon>Galdieria</taxon>
    </lineage>
</organism>
<reference evidence="1 2" key="1">
    <citation type="submission" date="2022-07" db="EMBL/GenBank/DDBJ databases">
        <title>Genome-wide signatures of adaptation to extreme environments.</title>
        <authorList>
            <person name="Cho C.H."/>
            <person name="Yoon H.S."/>
        </authorList>
    </citation>
    <scope>NUCLEOTIDE SEQUENCE [LARGE SCALE GENOMIC DNA]</scope>
    <source>
        <strain evidence="1 2">108.79 E11</strain>
    </source>
</reference>
<evidence type="ECO:0000313" key="2">
    <source>
        <dbReference type="Proteomes" id="UP001300502"/>
    </source>
</evidence>
<accession>A0AAV9INJ3</accession>